<dbReference type="EC" id="3.5.1.2" evidence="2"/>
<evidence type="ECO:0000313" key="10">
    <source>
        <dbReference type="Proteomes" id="UP000037778"/>
    </source>
</evidence>
<dbReference type="UniPathway" id="UPA00219"/>
<dbReference type="EMBL" id="JXCZ01000014">
    <property type="protein sequence ID" value="KOY79424.1"/>
    <property type="molecule type" value="Genomic_DNA"/>
</dbReference>
<dbReference type="KEGG" id="lku:APS55_00135"/>
<keyword evidence="2" id="KW-0133">Cell shape</keyword>
<keyword evidence="2" id="KW-0961">Cell wall biogenesis/degradation</keyword>
<dbReference type="GO" id="GO:0008360">
    <property type="term" value="P:regulation of cell shape"/>
    <property type="evidence" value="ECO:0007669"/>
    <property type="project" value="UniProtKB-KW"/>
</dbReference>
<dbReference type="InterPro" id="IPR033949">
    <property type="entry name" value="CobQ_GATase1"/>
</dbReference>
<dbReference type="GO" id="GO:0071555">
    <property type="term" value="P:cell wall organization"/>
    <property type="evidence" value="ECO:0007669"/>
    <property type="project" value="UniProtKB-KW"/>
</dbReference>
<dbReference type="EMBL" id="BDDX01000003">
    <property type="protein sequence ID" value="GAT90296.1"/>
    <property type="molecule type" value="Genomic_DNA"/>
</dbReference>
<evidence type="ECO:0000313" key="13">
    <source>
        <dbReference type="Proteomes" id="UP000186588"/>
    </source>
</evidence>
<evidence type="ECO:0000313" key="8">
    <source>
        <dbReference type="EMBL" id="KPN82936.1"/>
    </source>
</evidence>
<keyword evidence="10" id="KW-1185">Reference proteome</keyword>
<comment type="pathway">
    <text evidence="2">Cell wall biogenesis; peptidoglycan biosynthesis.</text>
</comment>
<evidence type="ECO:0000313" key="6">
    <source>
        <dbReference type="EMBL" id="KOY76831.1"/>
    </source>
</evidence>
<reference evidence="12" key="2">
    <citation type="submission" date="2015-10" db="EMBL/GenBank/DDBJ databases">
        <title>Bioinformatic analysis of the first complete genome sequence of Lactobacillus kunkeei strain MP2, an Apis mellifera gut isolate.</title>
        <authorList>
            <person name="Asenjo F."/>
            <person name="Olmos A."/>
            <person name="Henriquez-Piskulich P."/>
            <person name="Aldea P."/>
            <person name="Ugalde J.A."/>
            <person name="Trombert A.N."/>
        </authorList>
    </citation>
    <scope>NUCLEOTIDE SEQUENCE [LARGE SCALE GENOMIC DNA]</scope>
    <source>
        <strain evidence="12">MP2</strain>
    </source>
</reference>
<dbReference type="EMBL" id="JXDF01000014">
    <property type="protein sequence ID" value="KPN82936.1"/>
    <property type="molecule type" value="Genomic_DNA"/>
</dbReference>
<comment type="subunit">
    <text evidence="2">Forms a heterodimer with MurT.</text>
</comment>
<feature type="domain" description="CobB/CobQ-like glutamine amidotransferase" evidence="3">
    <location>
        <begin position="9"/>
        <end position="203"/>
    </location>
</feature>
<evidence type="ECO:0000313" key="5">
    <source>
        <dbReference type="EMBL" id="GAT90296.1"/>
    </source>
</evidence>
<dbReference type="PANTHER" id="PTHR21343:SF9">
    <property type="entry name" value="LIPID II ISOGLUTAMINYL SYNTHASE (GLUTAMINE-HYDROLYZING) SUBUNIT GATD"/>
    <property type="match status" value="1"/>
</dbReference>
<dbReference type="GO" id="GO:0009252">
    <property type="term" value="P:peptidoglycan biosynthetic process"/>
    <property type="evidence" value="ECO:0007669"/>
    <property type="project" value="UniProtKB-UniRule"/>
</dbReference>
<dbReference type="RefSeq" id="WP_034532051.1">
    <property type="nucleotide sequence ID" value="NZ_BAABVW010000132.1"/>
</dbReference>
<evidence type="ECO:0000313" key="7">
    <source>
        <dbReference type="EMBL" id="KOY79424.1"/>
    </source>
</evidence>
<organism evidence="6 10">
    <name type="scientific">Apilactobacillus kunkeei</name>
    <dbReference type="NCBI Taxonomy" id="148814"/>
    <lineage>
        <taxon>Bacteria</taxon>
        <taxon>Bacillati</taxon>
        <taxon>Bacillota</taxon>
        <taxon>Bacilli</taxon>
        <taxon>Lactobacillales</taxon>
        <taxon>Lactobacillaceae</taxon>
        <taxon>Apilactobacillus</taxon>
    </lineage>
</organism>
<evidence type="ECO:0000313" key="12">
    <source>
        <dbReference type="Proteomes" id="UP000067203"/>
    </source>
</evidence>
<dbReference type="Proteomes" id="UP000037778">
    <property type="component" value="Unassembled WGS sequence"/>
</dbReference>
<keyword evidence="1 2" id="KW-0315">Glutamine amidotransferase</keyword>
<keyword evidence="5" id="KW-0808">Transferase</keyword>
<dbReference type="SUPFAM" id="SSF52317">
    <property type="entry name" value="Class I glutamine amidotransferase-like"/>
    <property type="match status" value="1"/>
</dbReference>
<dbReference type="Proteomes" id="UP000050269">
    <property type="component" value="Unassembled WGS sequence"/>
</dbReference>
<comment type="function">
    <text evidence="2">The lipid II isoglutaminyl synthase complex catalyzes the formation of alpha-D-isoglutamine in the cell wall lipid II stem peptide. The GatD subunit catalyzes the hydrolysis of glutamine to glutamate and ammonia. The resulting ammonia molecule is channeled to the active site of MurT.</text>
</comment>
<dbReference type="eggNOG" id="COG3442">
    <property type="taxonomic scope" value="Bacteria"/>
</dbReference>
<dbReference type="CDD" id="cd01750">
    <property type="entry name" value="GATase1_CobQ"/>
    <property type="match status" value="1"/>
</dbReference>
<dbReference type="GO" id="GO:0004359">
    <property type="term" value="F:glutaminase activity"/>
    <property type="evidence" value="ECO:0007669"/>
    <property type="project" value="UniProtKB-UniRule"/>
</dbReference>
<evidence type="ECO:0000256" key="2">
    <source>
        <dbReference type="HAMAP-Rule" id="MF_02213"/>
    </source>
</evidence>
<dbReference type="PROSITE" id="PS51274">
    <property type="entry name" value="GATASE_COBBQ"/>
    <property type="match status" value="1"/>
</dbReference>
<comment type="similarity">
    <text evidence="2">Belongs to the CobB/CobQ family. GatD subfamily.</text>
</comment>
<dbReference type="PATRIC" id="fig|148814.12.peg.433"/>
<dbReference type="PANTHER" id="PTHR21343">
    <property type="entry name" value="DETHIOBIOTIN SYNTHETASE"/>
    <property type="match status" value="1"/>
</dbReference>
<evidence type="ECO:0000313" key="9">
    <source>
        <dbReference type="Proteomes" id="UP000037749"/>
    </source>
</evidence>
<proteinExistence type="inferred from homology"/>
<reference evidence="9 10" key="1">
    <citation type="journal article" date="2015" name="Genome Biol. Evol.">
        <title>Functionally Structured Genomes in Lactobacillus kunkeei Colonizing the Honey Crop and Food Products of Honeybees and Stingless Bees.</title>
        <authorList>
            <person name="Tamarit D."/>
            <person name="Ellegaard K.M."/>
            <person name="Wikander J."/>
            <person name="Olofsson T."/>
            <person name="Vasquez A."/>
            <person name="Andersson S.G."/>
        </authorList>
    </citation>
    <scope>NUCLEOTIDE SEQUENCE [LARGE SCALE GENOMIC DNA]</scope>
    <source>
        <strain evidence="6 10">LAko</strain>
        <strain evidence="7 9">LAla</strain>
        <strain evidence="8 11">LMbo</strain>
    </source>
</reference>
<dbReference type="GO" id="GO:0009236">
    <property type="term" value="P:cobalamin biosynthetic process"/>
    <property type="evidence" value="ECO:0007669"/>
    <property type="project" value="InterPro"/>
</dbReference>
<gene>
    <name evidence="2" type="primary">gatD</name>
    <name evidence="4" type="ORF">APS55_00135</name>
    <name evidence="5" type="ORF">FF306_00391</name>
    <name evidence="6" type="ORF">RZ71_12880</name>
    <name evidence="7" type="ORF">RZ72_10340</name>
    <name evidence="8" type="ORF">RZ78_09530</name>
</gene>
<dbReference type="Proteomes" id="UP000186588">
    <property type="component" value="Unassembled WGS sequence"/>
</dbReference>
<evidence type="ECO:0000259" key="3">
    <source>
        <dbReference type="Pfam" id="PF07685"/>
    </source>
</evidence>
<comment type="catalytic activity">
    <reaction evidence="2">
        <text>L-glutamine + H2O = L-glutamate + NH4(+)</text>
        <dbReference type="Rhea" id="RHEA:15889"/>
        <dbReference type="ChEBI" id="CHEBI:15377"/>
        <dbReference type="ChEBI" id="CHEBI:28938"/>
        <dbReference type="ChEBI" id="CHEBI:29985"/>
        <dbReference type="ChEBI" id="CHEBI:58359"/>
        <dbReference type="EC" id="3.5.1.2"/>
    </reaction>
</comment>
<evidence type="ECO:0000256" key="1">
    <source>
        <dbReference type="ARBA" id="ARBA00022962"/>
    </source>
</evidence>
<keyword evidence="2" id="KW-0378">Hydrolase</keyword>
<dbReference type="EMBL" id="CP012920">
    <property type="protein sequence ID" value="ALJ30739.1"/>
    <property type="molecule type" value="Genomic_DNA"/>
</dbReference>
<dbReference type="InterPro" id="IPR029062">
    <property type="entry name" value="Class_I_gatase-like"/>
</dbReference>
<dbReference type="Proteomes" id="UP000067203">
    <property type="component" value="Chromosome"/>
</dbReference>
<feature type="active site" description="Nucleophile" evidence="2">
    <location>
        <position position="97"/>
    </location>
</feature>
<dbReference type="STRING" id="148814.APS55_00135"/>
<evidence type="ECO:0000313" key="11">
    <source>
        <dbReference type="Proteomes" id="UP000050269"/>
    </source>
</evidence>
<dbReference type="AlphaFoldDB" id="A0A087ENH8"/>
<keyword evidence="2" id="KW-0573">Peptidoglycan synthesis</keyword>
<protein>
    <recommendedName>
        <fullName evidence="2">Lipid II isoglutaminyl synthase (glutamine-hydrolyzing) subunit GatD</fullName>
        <ecNumber evidence="2">6.3.5.13</ecNumber>
    </recommendedName>
    <alternativeName>
        <fullName evidence="2">Lipid II isoglutaminyl synthase glutaminase subunit</fullName>
        <ecNumber evidence="2">3.5.1.2</ecNumber>
    </alternativeName>
</protein>
<feature type="binding site" evidence="2">
    <location>
        <position position="132"/>
    </location>
    <ligand>
        <name>substrate</name>
    </ligand>
</feature>
<reference evidence="4 12" key="3">
    <citation type="journal article" date="2016" name="PeerJ">
        <title>Genome sequencing and analysis of the first complete genome of Lactobacillus kunkeei strain MP2, an Apis mellifera gut isolate.</title>
        <authorList>
            <person name="Asenjo F."/>
            <person name="Olmos A."/>
            <person name="Henriquez-Piskulich P."/>
            <person name="Polanco V."/>
            <person name="Aldea P."/>
            <person name="Ugalde J.A."/>
            <person name="Trombert A.N."/>
        </authorList>
    </citation>
    <scope>NUCLEOTIDE SEQUENCE [LARGE SCALE GENOMIC DNA]</scope>
    <source>
        <strain evidence="4 12">MP2</strain>
    </source>
</reference>
<dbReference type="Gene3D" id="3.40.50.880">
    <property type="match status" value="1"/>
</dbReference>
<feature type="active site" evidence="2">
    <location>
        <position position="196"/>
    </location>
</feature>
<name>A0A087ENH8_9LACO</name>
<dbReference type="GO" id="GO:0140282">
    <property type="term" value="F:carbon-nitrogen ligase activity on lipid II"/>
    <property type="evidence" value="ECO:0007669"/>
    <property type="project" value="UniProtKB-UniRule"/>
</dbReference>
<evidence type="ECO:0000313" key="4">
    <source>
        <dbReference type="EMBL" id="ALJ30739.1"/>
    </source>
</evidence>
<dbReference type="Proteomes" id="UP000037749">
    <property type="component" value="Unassembled WGS sequence"/>
</dbReference>
<dbReference type="HAMAP" id="MF_02213">
    <property type="entry name" value="Lipid_II_synth_GatD"/>
    <property type="match status" value="1"/>
</dbReference>
<dbReference type="Pfam" id="PF07685">
    <property type="entry name" value="GATase_3"/>
    <property type="match status" value="1"/>
</dbReference>
<sequence>MTKEYTLHIAHLYGDLMNTYGDLGNILVLKYYGKKMGINVESQVVSLDEDFKSDDYDIAVFGGGQDFEQSIVSKDFQTKKDEIKKFIDSDGCLLAICGGYQLLGKYYIDAEGNKIPGIGVLDHYTEQQHDNRFIGDIKIKNKETGEVYHGFENHQGVTYTGNGERPLGDVEQGYGNNGTDQAEGAIFKNVYCTYFHGPILARNNIIAKHILIKALKRRYPNDDFSAQEKIDVSESY</sequence>
<reference evidence="5 13" key="4">
    <citation type="journal article" date="2016" name="Syst. Appl. Microbiol.">
        <title>Genomic characterization of a fructophilic bee symbiont Lactobacillus kunkeei reveals its niche-specific adaptation.</title>
        <authorList>
            <person name="Maeno S."/>
            <person name="Tanizawa Y."/>
            <person name="Kanesaki Y."/>
            <person name="Kubota E."/>
            <person name="Kumar H."/>
            <person name="Dicks L."/>
            <person name="Salminen S."/>
            <person name="Nakagawa J."/>
            <person name="Arita M."/>
            <person name="Endo A."/>
        </authorList>
    </citation>
    <scope>NUCLEOTIDE SEQUENCE [LARGE SCALE GENOMIC DNA]</scope>
    <source>
        <strain evidence="5 13">FF30-6</strain>
    </source>
</reference>
<accession>A0A087ENH8</accession>
<comment type="catalytic activity">
    <reaction evidence="2">
        <text>beta-D-GlcNAc-(1-&gt;4)-Mur2Ac(oyl-L-Ala-gamma-D-Glu-L-Lys-D-Ala-D-Ala)-di-trans,octa-cis-undecaprenyl diphosphate + L-glutamine + ATP + H2O = beta-D-GlcNAc-(1-&gt;4)-Mur2Ac(oyl-L-Ala-D-isoglutaminyl-L-Lys-D-Ala-D-Ala)-di-trans,octa-cis-undecaprenyl diphosphate + L-glutamate + ADP + phosphate + H(+)</text>
        <dbReference type="Rhea" id="RHEA:57928"/>
        <dbReference type="ChEBI" id="CHEBI:15377"/>
        <dbReference type="ChEBI" id="CHEBI:15378"/>
        <dbReference type="ChEBI" id="CHEBI:29985"/>
        <dbReference type="ChEBI" id="CHEBI:30616"/>
        <dbReference type="ChEBI" id="CHEBI:43474"/>
        <dbReference type="ChEBI" id="CHEBI:58359"/>
        <dbReference type="ChEBI" id="CHEBI:60033"/>
        <dbReference type="ChEBI" id="CHEBI:62233"/>
        <dbReference type="ChEBI" id="CHEBI:456216"/>
        <dbReference type="EC" id="6.3.5.13"/>
    </reaction>
</comment>
<dbReference type="GeneID" id="66348625"/>
<keyword evidence="2" id="KW-0436">Ligase</keyword>
<dbReference type="GO" id="GO:0016740">
    <property type="term" value="F:transferase activity"/>
    <property type="evidence" value="ECO:0007669"/>
    <property type="project" value="UniProtKB-KW"/>
</dbReference>
<dbReference type="OrthoDB" id="9782045at2"/>
<dbReference type="EMBL" id="JXCY01000004">
    <property type="protein sequence ID" value="KOY76831.1"/>
    <property type="molecule type" value="Genomic_DNA"/>
</dbReference>
<dbReference type="EC" id="6.3.5.13" evidence="2"/>
<dbReference type="InterPro" id="IPR043702">
    <property type="entry name" value="Lipid_II_synth_GatD"/>
</dbReference>
<dbReference type="InterPro" id="IPR011698">
    <property type="entry name" value="GATase_3"/>
</dbReference>